<dbReference type="AlphaFoldDB" id="D7G6T3"/>
<dbReference type="PANTHER" id="PTHR23403:SF1">
    <property type="entry name" value="TREHALASE"/>
    <property type="match status" value="1"/>
</dbReference>
<evidence type="ECO:0000256" key="2">
    <source>
        <dbReference type="ARBA" id="ARBA00012757"/>
    </source>
</evidence>
<evidence type="ECO:0000256" key="5">
    <source>
        <dbReference type="SAM" id="MobiDB-lite"/>
    </source>
</evidence>
<evidence type="ECO:0000313" key="7">
    <source>
        <dbReference type="Proteomes" id="UP000002630"/>
    </source>
</evidence>
<comment type="similarity">
    <text evidence="1">Belongs to the glycosyl hydrolase 37 family.</text>
</comment>
<dbReference type="InParanoid" id="D7G6T3"/>
<dbReference type="Pfam" id="PF01204">
    <property type="entry name" value="Trehalase"/>
    <property type="match status" value="2"/>
</dbReference>
<evidence type="ECO:0000256" key="4">
    <source>
        <dbReference type="ARBA" id="ARBA00031637"/>
    </source>
</evidence>
<dbReference type="EMBL" id="FN649760">
    <property type="protein sequence ID" value="CBJ33981.1"/>
    <property type="molecule type" value="Genomic_DNA"/>
</dbReference>
<sequence>MADHEAAGLSGACHELAAAAESGWDFSSRWAGLSSRGRSASTAASSEDRDKSTSSMEGEDGEDEEEGGAFRLSATATTSVVPVDLNAFLHRAELNIARLHHALAGHRTNRKQASSSSETAVDPTPPPTMPPLLSLNGIQRRFLSRRRCSMKSWSSMSSTLMEKLARQGELGFGSEEADTTSPTASGGSGGGGLGLESRPLSRKAMLFAAAARARAKAMEQTMWDGRSAFWRDLLLPTGEQSPSVTPACFVPMWAGLPWPVLDDDDDSGIAESADRLGRSVKALRSSGLVQPGGVRTSLEDSGQQWDGRNAWPPLQWMIIQGLRNSASALTPPATAAESAAAITAGAATATAIATQAARQLASEVEEAFLDGALAGWETTGAMMEKYDADEVGKGGGGGEYNLQVGFGWTNGVALDLIAGSSKRPTLL</sequence>
<dbReference type="EC" id="3.2.1.28" evidence="2"/>
<dbReference type="Gene3D" id="1.50.10.10">
    <property type="match status" value="1"/>
</dbReference>
<feature type="compositionally biased region" description="Acidic residues" evidence="5">
    <location>
        <begin position="57"/>
        <end position="67"/>
    </location>
</feature>
<keyword evidence="6" id="KW-0378">Hydrolase</keyword>
<accession>D7G6T3</accession>
<keyword evidence="7" id="KW-1185">Reference proteome</keyword>
<dbReference type="InterPro" id="IPR012341">
    <property type="entry name" value="6hp_glycosidase-like_sf"/>
</dbReference>
<dbReference type="InterPro" id="IPR001661">
    <property type="entry name" value="Glyco_hydro_37"/>
</dbReference>
<feature type="region of interest" description="Disordered" evidence="5">
    <location>
        <begin position="106"/>
        <end position="134"/>
    </location>
</feature>
<dbReference type="PANTHER" id="PTHR23403">
    <property type="entry name" value="TREHALASE"/>
    <property type="match status" value="1"/>
</dbReference>
<feature type="compositionally biased region" description="Low complexity" evidence="5">
    <location>
        <begin position="34"/>
        <end position="45"/>
    </location>
</feature>
<dbReference type="STRING" id="2880.D7G6T3"/>
<dbReference type="GO" id="GO:0004555">
    <property type="term" value="F:alpha,alpha-trehalase activity"/>
    <property type="evidence" value="ECO:0007669"/>
    <property type="project" value="UniProtKB-EC"/>
</dbReference>
<evidence type="ECO:0000256" key="1">
    <source>
        <dbReference type="ARBA" id="ARBA00005615"/>
    </source>
</evidence>
<name>D7G6T3_ECTSI</name>
<proteinExistence type="inferred from homology"/>
<dbReference type="InterPro" id="IPR008928">
    <property type="entry name" value="6-hairpin_glycosidase_sf"/>
</dbReference>
<keyword evidence="6" id="KW-0326">Glycosidase</keyword>
<reference evidence="6 7" key="1">
    <citation type="journal article" date="2010" name="Nature">
        <title>The Ectocarpus genome and the independent evolution of multicellularity in brown algae.</title>
        <authorList>
            <person name="Cock J.M."/>
            <person name="Sterck L."/>
            <person name="Rouze P."/>
            <person name="Scornet D."/>
            <person name="Allen A.E."/>
            <person name="Amoutzias G."/>
            <person name="Anthouard V."/>
            <person name="Artiguenave F."/>
            <person name="Aury J.M."/>
            <person name="Badger J.H."/>
            <person name="Beszteri B."/>
            <person name="Billiau K."/>
            <person name="Bonnet E."/>
            <person name="Bothwell J.H."/>
            <person name="Bowler C."/>
            <person name="Boyen C."/>
            <person name="Brownlee C."/>
            <person name="Carrano C.J."/>
            <person name="Charrier B."/>
            <person name="Cho G.Y."/>
            <person name="Coelho S.M."/>
            <person name="Collen J."/>
            <person name="Corre E."/>
            <person name="Da Silva C."/>
            <person name="Delage L."/>
            <person name="Delaroque N."/>
            <person name="Dittami S.M."/>
            <person name="Doulbeau S."/>
            <person name="Elias M."/>
            <person name="Farnham G."/>
            <person name="Gachon C.M."/>
            <person name="Gschloessl B."/>
            <person name="Heesch S."/>
            <person name="Jabbari K."/>
            <person name="Jubin C."/>
            <person name="Kawai H."/>
            <person name="Kimura K."/>
            <person name="Kloareg B."/>
            <person name="Kupper F.C."/>
            <person name="Lang D."/>
            <person name="Le Bail A."/>
            <person name="Leblanc C."/>
            <person name="Lerouge P."/>
            <person name="Lohr M."/>
            <person name="Lopez P.J."/>
            <person name="Martens C."/>
            <person name="Maumus F."/>
            <person name="Michel G."/>
            <person name="Miranda-Saavedra D."/>
            <person name="Morales J."/>
            <person name="Moreau H."/>
            <person name="Motomura T."/>
            <person name="Nagasato C."/>
            <person name="Napoli C.A."/>
            <person name="Nelson D.R."/>
            <person name="Nyvall-Collen P."/>
            <person name="Peters A.F."/>
            <person name="Pommier C."/>
            <person name="Potin P."/>
            <person name="Poulain J."/>
            <person name="Quesneville H."/>
            <person name="Read B."/>
            <person name="Rensing S.A."/>
            <person name="Ritter A."/>
            <person name="Rousvoal S."/>
            <person name="Samanta M."/>
            <person name="Samson G."/>
            <person name="Schroeder D.C."/>
            <person name="Segurens B."/>
            <person name="Strittmatter M."/>
            <person name="Tonon T."/>
            <person name="Tregear J.W."/>
            <person name="Valentin K."/>
            <person name="von Dassow P."/>
            <person name="Yamagishi T."/>
            <person name="Van de Peer Y."/>
            <person name="Wincker P."/>
        </authorList>
    </citation>
    <scope>NUCLEOTIDE SEQUENCE [LARGE SCALE GENOMIC DNA]</scope>
    <source>
        <strain evidence="7">Ec32 / CCAP1310/4</strain>
    </source>
</reference>
<dbReference type="GO" id="GO:0005993">
    <property type="term" value="P:trehalose catabolic process"/>
    <property type="evidence" value="ECO:0007669"/>
    <property type="project" value="TreeGrafter"/>
</dbReference>
<evidence type="ECO:0000256" key="3">
    <source>
        <dbReference type="ARBA" id="ARBA00030473"/>
    </source>
</evidence>
<dbReference type="OrthoDB" id="3542292at2759"/>
<feature type="region of interest" description="Disordered" evidence="5">
    <location>
        <begin position="34"/>
        <end position="67"/>
    </location>
</feature>
<dbReference type="SUPFAM" id="SSF48208">
    <property type="entry name" value="Six-hairpin glycosidases"/>
    <property type="match status" value="2"/>
</dbReference>
<protein>
    <recommendedName>
        <fullName evidence="2">alpha,alpha-trehalase</fullName>
        <ecNumber evidence="2">3.2.1.28</ecNumber>
    </recommendedName>
    <alternativeName>
        <fullName evidence="3">Alpha,alpha-trehalase</fullName>
    </alternativeName>
    <alternativeName>
        <fullName evidence="4">Alpha,alpha-trehalose glucohydrolase</fullName>
    </alternativeName>
</protein>
<organism evidence="6 7">
    <name type="scientific">Ectocarpus siliculosus</name>
    <name type="common">Brown alga</name>
    <name type="synonym">Conferva siliculosa</name>
    <dbReference type="NCBI Taxonomy" id="2880"/>
    <lineage>
        <taxon>Eukaryota</taxon>
        <taxon>Sar</taxon>
        <taxon>Stramenopiles</taxon>
        <taxon>Ochrophyta</taxon>
        <taxon>PX clade</taxon>
        <taxon>Phaeophyceae</taxon>
        <taxon>Ectocarpales</taxon>
        <taxon>Ectocarpaceae</taxon>
        <taxon>Ectocarpus</taxon>
    </lineage>
</organism>
<dbReference type="eggNOG" id="KOG0602">
    <property type="taxonomic scope" value="Eukaryota"/>
</dbReference>
<dbReference type="Proteomes" id="UP000002630">
    <property type="component" value="Unassembled WGS sequence"/>
</dbReference>
<evidence type="ECO:0000313" key="6">
    <source>
        <dbReference type="EMBL" id="CBJ33981.1"/>
    </source>
</evidence>
<feature type="region of interest" description="Disordered" evidence="5">
    <location>
        <begin position="170"/>
        <end position="195"/>
    </location>
</feature>
<gene>
    <name evidence="6" type="primary">TRE</name>
    <name evidence="6" type="ORF">Esi_0795_0002</name>
</gene>